<name>A0A8D8FMH1_CULPI</name>
<protein>
    <submittedName>
        <fullName evidence="1">(northern house mosquito) hypothetical protein</fullName>
    </submittedName>
</protein>
<evidence type="ECO:0000313" key="1">
    <source>
        <dbReference type="EMBL" id="CAG6476310.1"/>
    </source>
</evidence>
<accession>A0A8D8FMH1</accession>
<reference evidence="1" key="1">
    <citation type="submission" date="2021-05" db="EMBL/GenBank/DDBJ databases">
        <authorList>
            <person name="Alioto T."/>
            <person name="Alioto T."/>
            <person name="Gomez Garrido J."/>
        </authorList>
    </citation>
    <scope>NUCLEOTIDE SEQUENCE</scope>
</reference>
<sequence length="107" mass="12079">MQYFLPNPFLDQSLSCFRSWSRISFQQQQWQRPGAARNARALRNCNGADGAVVDRAIPGTIAPALSGLPFLPSHKGSTFVPRIFRFSTVFRVPWSRETLILRINATV</sequence>
<dbReference type="AlphaFoldDB" id="A0A8D8FMH1"/>
<dbReference type="EMBL" id="HBUE01078221">
    <property type="protein sequence ID" value="CAG6476310.1"/>
    <property type="molecule type" value="Transcribed_RNA"/>
</dbReference>
<proteinExistence type="predicted"/>
<organism evidence="1">
    <name type="scientific">Culex pipiens</name>
    <name type="common">House mosquito</name>
    <dbReference type="NCBI Taxonomy" id="7175"/>
    <lineage>
        <taxon>Eukaryota</taxon>
        <taxon>Metazoa</taxon>
        <taxon>Ecdysozoa</taxon>
        <taxon>Arthropoda</taxon>
        <taxon>Hexapoda</taxon>
        <taxon>Insecta</taxon>
        <taxon>Pterygota</taxon>
        <taxon>Neoptera</taxon>
        <taxon>Endopterygota</taxon>
        <taxon>Diptera</taxon>
        <taxon>Nematocera</taxon>
        <taxon>Culicoidea</taxon>
        <taxon>Culicidae</taxon>
        <taxon>Culicinae</taxon>
        <taxon>Culicini</taxon>
        <taxon>Culex</taxon>
        <taxon>Culex</taxon>
    </lineage>
</organism>